<name>A0A7R9IAY1_9NEOP</name>
<dbReference type="EMBL" id="OE000009">
    <property type="protein sequence ID" value="CAD7451890.1"/>
    <property type="molecule type" value="Genomic_DNA"/>
</dbReference>
<proteinExistence type="predicted"/>
<gene>
    <name evidence="1" type="ORF">TTEB3V08_LOCUS86</name>
</gene>
<evidence type="ECO:0000313" key="1">
    <source>
        <dbReference type="EMBL" id="CAD7451890.1"/>
    </source>
</evidence>
<dbReference type="AlphaFoldDB" id="A0A7R9IAY1"/>
<protein>
    <submittedName>
        <fullName evidence="1">Uncharacterized protein</fullName>
    </submittedName>
</protein>
<organism evidence="1">
    <name type="scientific">Timema tahoe</name>
    <dbReference type="NCBI Taxonomy" id="61484"/>
    <lineage>
        <taxon>Eukaryota</taxon>
        <taxon>Metazoa</taxon>
        <taxon>Ecdysozoa</taxon>
        <taxon>Arthropoda</taxon>
        <taxon>Hexapoda</taxon>
        <taxon>Insecta</taxon>
        <taxon>Pterygota</taxon>
        <taxon>Neoptera</taxon>
        <taxon>Polyneoptera</taxon>
        <taxon>Phasmatodea</taxon>
        <taxon>Timematodea</taxon>
        <taxon>Timematoidea</taxon>
        <taxon>Timematidae</taxon>
        <taxon>Timema</taxon>
    </lineage>
</organism>
<reference evidence="1" key="1">
    <citation type="submission" date="2020-11" db="EMBL/GenBank/DDBJ databases">
        <authorList>
            <person name="Tran Van P."/>
        </authorList>
    </citation>
    <scope>NUCLEOTIDE SEQUENCE</scope>
</reference>
<accession>A0A7R9IAY1</accession>
<sequence length="343" mass="38537">MKPGPHLYHILVSYPCNDQRVEDKHGHGRDQISTDPILVPWRSFIDATPTAILLPVRVVRLFTNYTKVMSLVSERKRAVAGSTPSEVSCELSVSAKEAKTENRLRKRAPVGIGRLGRVLDTFDEQPNSTASTFEKTDYSHSITSKYYNKELAPGVKQIPNMSRRSIHGSLDHSMPVSTLAERRAWSARYQSRTSSQGASAGSSSYSYRRYERLNHDSGDEYMDEVTERLVSDHQSWSIFRTLATFIRTVLTTIVTSITSVYYSTVSKFTGWSRSITPNARSSPKFLALSPCIRVYVTLMYSVAGLTVSSSKYTCTCVAGFCWIPDFSQDWGTTFHGRTLTYSL</sequence>